<dbReference type="OrthoDB" id="5337378at2759"/>
<reference evidence="2 3" key="1">
    <citation type="submission" date="2017-04" db="EMBL/GenBank/DDBJ databases">
        <title>Genome Sequence of the Model Brown-Rot Fungus Postia placenta SB12.</title>
        <authorList>
            <consortium name="DOE Joint Genome Institute"/>
            <person name="Gaskell J."/>
            <person name="Kersten P."/>
            <person name="Larrondo L.F."/>
            <person name="Canessa P."/>
            <person name="Martinez D."/>
            <person name="Hibbett D."/>
            <person name="Schmoll M."/>
            <person name="Kubicek C.P."/>
            <person name="Martinez A.T."/>
            <person name="Yadav J."/>
            <person name="Master E."/>
            <person name="Magnuson J.K."/>
            <person name="James T."/>
            <person name="Yaver D."/>
            <person name="Berka R."/>
            <person name="Labutti K."/>
            <person name="Lipzen A."/>
            <person name="Aerts A."/>
            <person name="Barry K."/>
            <person name="Henrissat B."/>
            <person name="Blanchette R."/>
            <person name="Grigoriev I."/>
            <person name="Cullen D."/>
        </authorList>
    </citation>
    <scope>NUCLEOTIDE SEQUENCE [LARGE SCALE GENOMIC DNA]</scope>
    <source>
        <strain evidence="2 3">MAD-698-R-SB12</strain>
    </source>
</reference>
<accession>A0A1X6N288</accession>
<proteinExistence type="predicted"/>
<dbReference type="Proteomes" id="UP000194127">
    <property type="component" value="Unassembled WGS sequence"/>
</dbReference>
<dbReference type="GO" id="GO:0005524">
    <property type="term" value="F:ATP binding"/>
    <property type="evidence" value="ECO:0007669"/>
    <property type="project" value="InterPro"/>
</dbReference>
<dbReference type="InterPro" id="IPR000719">
    <property type="entry name" value="Prot_kinase_dom"/>
</dbReference>
<dbReference type="Gene3D" id="1.10.510.10">
    <property type="entry name" value="Transferase(Phosphotransferase) domain 1"/>
    <property type="match status" value="1"/>
</dbReference>
<evidence type="ECO:0000313" key="2">
    <source>
        <dbReference type="EMBL" id="OSX62739.1"/>
    </source>
</evidence>
<protein>
    <recommendedName>
        <fullName evidence="1">Protein kinase domain-containing protein</fullName>
    </recommendedName>
</protein>
<gene>
    <name evidence="2" type="ORF">POSPLADRAFT_1046144</name>
</gene>
<dbReference type="STRING" id="670580.A0A1X6N288"/>
<dbReference type="RefSeq" id="XP_024339533.1">
    <property type="nucleotide sequence ID" value="XM_024478958.1"/>
</dbReference>
<dbReference type="EMBL" id="KZ110596">
    <property type="protein sequence ID" value="OSX62739.1"/>
    <property type="molecule type" value="Genomic_DNA"/>
</dbReference>
<sequence>MYIPHAIVPYGHRYARGQTRPALFAPLFQHRQPLSLIQKAALELRNSTGVITSYGCRNVATCFDLDINLIGSPPGWAPRNISPIARMGLCRKISDGAMVSLKKVSTAVHPHEADIGSYLCSNELRSDPDNPCVPLYDVLKDPLEEDIVILVMPLLRKCNDPEFGTVGGVVGLIRQLVNGLKFMHVHHVAHRDMNRDFTGTARHYSRTERPTKYYYVDFGLSRKYSPDEYPPRKLPILGGDKSVPEFQGEGYDEAVDPFPTDIYYLGNLIRMAFTMRYENFRFMDALIADMVQNDPQKRPPIEEVSSRFIEATSKLSSRILRGRLVERDEPPVIRFLFGLGHLFRTANQHRARLPSLGRTTTLLGSNDFSSLGATPVCCIERASRYFFPATPVRCVERTSGNFLIATPISRVESAGRHIFVAAPVRCVKRTSRDVLGTTLDFPDVCTILCRAGYGSA</sequence>
<keyword evidence="3" id="KW-1185">Reference proteome</keyword>
<dbReference type="AlphaFoldDB" id="A0A1X6N288"/>
<name>A0A1X6N288_9APHY</name>
<feature type="domain" description="Protein kinase" evidence="1">
    <location>
        <begin position="81"/>
        <end position="309"/>
    </location>
</feature>
<dbReference type="GeneID" id="36323908"/>
<dbReference type="GO" id="GO:0004672">
    <property type="term" value="F:protein kinase activity"/>
    <property type="evidence" value="ECO:0007669"/>
    <property type="project" value="InterPro"/>
</dbReference>
<dbReference type="SUPFAM" id="SSF56112">
    <property type="entry name" value="Protein kinase-like (PK-like)"/>
    <property type="match status" value="1"/>
</dbReference>
<evidence type="ECO:0000259" key="1">
    <source>
        <dbReference type="SMART" id="SM00220"/>
    </source>
</evidence>
<dbReference type="SMART" id="SM00220">
    <property type="entry name" value="S_TKc"/>
    <property type="match status" value="1"/>
</dbReference>
<dbReference type="InterPro" id="IPR011009">
    <property type="entry name" value="Kinase-like_dom_sf"/>
</dbReference>
<evidence type="ECO:0000313" key="3">
    <source>
        <dbReference type="Proteomes" id="UP000194127"/>
    </source>
</evidence>
<organism evidence="2 3">
    <name type="scientific">Postia placenta MAD-698-R-SB12</name>
    <dbReference type="NCBI Taxonomy" id="670580"/>
    <lineage>
        <taxon>Eukaryota</taxon>
        <taxon>Fungi</taxon>
        <taxon>Dikarya</taxon>
        <taxon>Basidiomycota</taxon>
        <taxon>Agaricomycotina</taxon>
        <taxon>Agaricomycetes</taxon>
        <taxon>Polyporales</taxon>
        <taxon>Adustoporiaceae</taxon>
        <taxon>Rhodonia</taxon>
    </lineage>
</organism>